<dbReference type="InterPro" id="IPR000719">
    <property type="entry name" value="Prot_kinase_dom"/>
</dbReference>
<dbReference type="Pfam" id="PF07714">
    <property type="entry name" value="PK_Tyr_Ser-Thr"/>
    <property type="match status" value="1"/>
</dbReference>
<dbReference type="PROSITE" id="PS50011">
    <property type="entry name" value="PROTEIN_KINASE_DOM"/>
    <property type="match status" value="1"/>
</dbReference>
<evidence type="ECO:0000256" key="10">
    <source>
        <dbReference type="ARBA" id="ARBA00023136"/>
    </source>
</evidence>
<evidence type="ECO:0000256" key="12">
    <source>
        <dbReference type="ARBA" id="ARBA00038349"/>
    </source>
</evidence>
<dbReference type="InterPro" id="IPR017441">
    <property type="entry name" value="Protein_kinase_ATP_BS"/>
</dbReference>
<evidence type="ECO:0000256" key="13">
    <source>
        <dbReference type="PROSITE-ProRule" id="PRU10141"/>
    </source>
</evidence>
<feature type="signal peptide" evidence="16">
    <location>
        <begin position="1"/>
        <end position="26"/>
    </location>
</feature>
<dbReference type="PANTHER" id="PTHR48010">
    <property type="entry name" value="OS05G0588300 PROTEIN"/>
    <property type="match status" value="1"/>
</dbReference>
<proteinExistence type="inferred from homology"/>
<dbReference type="InterPro" id="IPR013210">
    <property type="entry name" value="LRR_N_plant-typ"/>
</dbReference>
<accession>A0AAW1W128</accession>
<dbReference type="InterPro" id="IPR011009">
    <property type="entry name" value="Kinase-like_dom_sf"/>
</dbReference>
<keyword evidence="8 13" id="KW-0067">ATP-binding</keyword>
<dbReference type="Gene3D" id="3.30.200.20">
    <property type="entry name" value="Phosphorylase Kinase, domain 1"/>
    <property type="match status" value="1"/>
</dbReference>
<feature type="region of interest" description="Disordered" evidence="14">
    <location>
        <begin position="626"/>
        <end position="646"/>
    </location>
</feature>
<evidence type="ECO:0000256" key="15">
    <source>
        <dbReference type="SAM" id="Phobius"/>
    </source>
</evidence>
<dbReference type="SUPFAM" id="SSF56112">
    <property type="entry name" value="Protein kinase-like (PK-like)"/>
    <property type="match status" value="1"/>
</dbReference>
<evidence type="ECO:0000256" key="11">
    <source>
        <dbReference type="ARBA" id="ARBA00023170"/>
    </source>
</evidence>
<evidence type="ECO:0000256" key="3">
    <source>
        <dbReference type="ARBA" id="ARBA00022614"/>
    </source>
</evidence>
<keyword evidence="7 13" id="KW-0547">Nucleotide-binding</keyword>
<evidence type="ECO:0000256" key="4">
    <source>
        <dbReference type="ARBA" id="ARBA00022692"/>
    </source>
</evidence>
<dbReference type="Gene3D" id="3.80.10.10">
    <property type="entry name" value="Ribonuclease Inhibitor"/>
    <property type="match status" value="2"/>
</dbReference>
<comment type="subcellular location">
    <subcellularLocation>
        <location evidence="1">Membrane</location>
        <topology evidence="1">Single-pass membrane protein</topology>
    </subcellularLocation>
</comment>
<evidence type="ECO:0000256" key="5">
    <source>
        <dbReference type="ARBA" id="ARBA00022729"/>
    </source>
</evidence>
<dbReference type="InterPro" id="IPR001611">
    <property type="entry name" value="Leu-rich_rpt"/>
</dbReference>
<evidence type="ECO:0000313" key="18">
    <source>
        <dbReference type="EMBL" id="KAK9913890.1"/>
    </source>
</evidence>
<dbReference type="EMBL" id="JBEDUW010000007">
    <property type="protein sequence ID" value="KAK9913890.1"/>
    <property type="molecule type" value="Genomic_DNA"/>
</dbReference>
<keyword evidence="5 16" id="KW-0732">Signal</keyword>
<dbReference type="InterPro" id="IPR050994">
    <property type="entry name" value="At_inactive_RLKs"/>
</dbReference>
<comment type="caution">
    <text evidence="18">The sequence shown here is derived from an EMBL/GenBank/DDBJ whole genome shotgun (WGS) entry which is preliminary data.</text>
</comment>
<protein>
    <recommendedName>
        <fullName evidence="17">Protein kinase domain-containing protein</fullName>
    </recommendedName>
</protein>
<keyword evidence="19" id="KW-1185">Reference proteome</keyword>
<dbReference type="AlphaFoldDB" id="A0AAW1W128"/>
<dbReference type="InterPro" id="IPR001245">
    <property type="entry name" value="Ser-Thr/Tyr_kinase_cat_dom"/>
</dbReference>
<dbReference type="GO" id="GO:0016020">
    <property type="term" value="C:membrane"/>
    <property type="evidence" value="ECO:0007669"/>
    <property type="project" value="UniProtKB-SubCell"/>
</dbReference>
<evidence type="ECO:0000256" key="14">
    <source>
        <dbReference type="SAM" id="MobiDB-lite"/>
    </source>
</evidence>
<evidence type="ECO:0000256" key="9">
    <source>
        <dbReference type="ARBA" id="ARBA00022989"/>
    </source>
</evidence>
<keyword evidence="10 15" id="KW-0472">Membrane</keyword>
<feature type="domain" description="Protein kinase" evidence="17">
    <location>
        <begin position="349"/>
        <end position="626"/>
    </location>
</feature>
<dbReference type="FunFam" id="3.80.10.10:FF:000431">
    <property type="entry name" value="Leucine-rich repeat receptor-like protein kinase"/>
    <property type="match status" value="1"/>
</dbReference>
<name>A0AAW1W128_RUBAR</name>
<dbReference type="GO" id="GO:0005524">
    <property type="term" value="F:ATP binding"/>
    <property type="evidence" value="ECO:0007669"/>
    <property type="project" value="UniProtKB-UniRule"/>
</dbReference>
<feature type="chain" id="PRO_5043844899" description="Protein kinase domain-containing protein" evidence="16">
    <location>
        <begin position="27"/>
        <end position="646"/>
    </location>
</feature>
<keyword evidence="11" id="KW-0675">Receptor</keyword>
<keyword evidence="4 15" id="KW-0812">Transmembrane</keyword>
<evidence type="ECO:0000256" key="8">
    <source>
        <dbReference type="ARBA" id="ARBA00022840"/>
    </source>
</evidence>
<reference evidence="18 19" key="1">
    <citation type="journal article" date="2023" name="G3 (Bethesda)">
        <title>A chromosome-length genome assembly and annotation of blackberry (Rubus argutus, cv. 'Hillquist').</title>
        <authorList>
            <person name="Bruna T."/>
            <person name="Aryal R."/>
            <person name="Dudchenko O."/>
            <person name="Sargent D.J."/>
            <person name="Mead D."/>
            <person name="Buti M."/>
            <person name="Cavallini A."/>
            <person name="Hytonen T."/>
            <person name="Andres J."/>
            <person name="Pham M."/>
            <person name="Weisz D."/>
            <person name="Mascagni F."/>
            <person name="Usai G."/>
            <person name="Natali L."/>
            <person name="Bassil N."/>
            <person name="Fernandez G.E."/>
            <person name="Lomsadze A."/>
            <person name="Armour M."/>
            <person name="Olukolu B."/>
            <person name="Poorten T."/>
            <person name="Britton C."/>
            <person name="Davik J."/>
            <person name="Ashrafi H."/>
            <person name="Aiden E.L."/>
            <person name="Borodovsky M."/>
            <person name="Worthington M."/>
        </authorList>
    </citation>
    <scope>NUCLEOTIDE SEQUENCE [LARGE SCALE GENOMIC DNA]</scope>
    <source>
        <strain evidence="18">PI 553951</strain>
    </source>
</reference>
<dbReference type="FunFam" id="1.10.510.10:FF:000095">
    <property type="entry name" value="protein STRUBBELIG-RECEPTOR FAMILY 8"/>
    <property type="match status" value="1"/>
</dbReference>
<evidence type="ECO:0000256" key="6">
    <source>
        <dbReference type="ARBA" id="ARBA00022737"/>
    </source>
</evidence>
<feature type="binding site" evidence="13">
    <location>
        <position position="386"/>
    </location>
    <ligand>
        <name>ATP</name>
        <dbReference type="ChEBI" id="CHEBI:30616"/>
    </ligand>
</feature>
<gene>
    <name evidence="18" type="ORF">M0R45_037694</name>
</gene>
<organism evidence="18 19">
    <name type="scientific">Rubus argutus</name>
    <name type="common">Southern blackberry</name>
    <dbReference type="NCBI Taxonomy" id="59490"/>
    <lineage>
        <taxon>Eukaryota</taxon>
        <taxon>Viridiplantae</taxon>
        <taxon>Streptophyta</taxon>
        <taxon>Embryophyta</taxon>
        <taxon>Tracheophyta</taxon>
        <taxon>Spermatophyta</taxon>
        <taxon>Magnoliopsida</taxon>
        <taxon>eudicotyledons</taxon>
        <taxon>Gunneridae</taxon>
        <taxon>Pentapetalae</taxon>
        <taxon>rosids</taxon>
        <taxon>fabids</taxon>
        <taxon>Rosales</taxon>
        <taxon>Rosaceae</taxon>
        <taxon>Rosoideae</taxon>
        <taxon>Rosoideae incertae sedis</taxon>
        <taxon>Rubus</taxon>
    </lineage>
</organism>
<evidence type="ECO:0000259" key="17">
    <source>
        <dbReference type="PROSITE" id="PS50011"/>
    </source>
</evidence>
<evidence type="ECO:0000256" key="1">
    <source>
        <dbReference type="ARBA" id="ARBA00004167"/>
    </source>
</evidence>
<evidence type="ECO:0000256" key="2">
    <source>
        <dbReference type="ARBA" id="ARBA00022553"/>
    </source>
</evidence>
<feature type="transmembrane region" description="Helical" evidence="15">
    <location>
        <begin position="262"/>
        <end position="291"/>
    </location>
</feature>
<evidence type="ECO:0000256" key="7">
    <source>
        <dbReference type="ARBA" id="ARBA00022741"/>
    </source>
</evidence>
<dbReference type="Pfam" id="PF00560">
    <property type="entry name" value="LRR_1"/>
    <property type="match status" value="3"/>
</dbReference>
<dbReference type="CDD" id="cd14066">
    <property type="entry name" value="STKc_IRAK"/>
    <property type="match status" value="1"/>
</dbReference>
<keyword evidence="2" id="KW-0597">Phosphoprotein</keyword>
<evidence type="ECO:0000256" key="16">
    <source>
        <dbReference type="SAM" id="SignalP"/>
    </source>
</evidence>
<dbReference type="SUPFAM" id="SSF52058">
    <property type="entry name" value="L domain-like"/>
    <property type="match status" value="1"/>
</dbReference>
<evidence type="ECO:0000313" key="19">
    <source>
        <dbReference type="Proteomes" id="UP001457282"/>
    </source>
</evidence>
<dbReference type="Gene3D" id="1.10.510.10">
    <property type="entry name" value="Transferase(Phosphotransferase) domain 1"/>
    <property type="match status" value="1"/>
</dbReference>
<keyword evidence="6" id="KW-0677">Repeat</keyword>
<keyword evidence="9 15" id="KW-1133">Transmembrane helix</keyword>
<dbReference type="GO" id="GO:0004672">
    <property type="term" value="F:protein kinase activity"/>
    <property type="evidence" value="ECO:0007669"/>
    <property type="project" value="InterPro"/>
</dbReference>
<feature type="compositionally biased region" description="Basic and acidic residues" evidence="14">
    <location>
        <begin position="626"/>
        <end position="636"/>
    </location>
</feature>
<dbReference type="InterPro" id="IPR032675">
    <property type="entry name" value="LRR_dom_sf"/>
</dbReference>
<sequence>MKLQSSIAALIFLFPILSFIISSVIADLNSDKQALLDFSASVFHTQKLNWDASTPVCSSWVGITCNRNQTSVIDIHLPAIGLLGSIPNNTIGKLDSLRVLSLHSNFLYGNLPSDVLSIPSLEYLYLQHNNFSGTIPASLSPNLIVLDFSFNSFSGIIPTIIHNLTRLAELSLQNNSISGAIPNLNLKELKLLNLSYNSLNGSIPFSLQNYPHSSFVGNSLLCGEPLNHCTETSSSSPSPSPIYLPAASPIILENKAIPTKKLLGLGSIIALAFGGSCVLFLLVIMIILWYLKRTGKGGSGMLKAKGASSDEKTDQKSISFGSGVQAAEKNKLFFFEGCHYNFDLEDLLRASAEVLGKGSYGTTYKAVLDEETTVVVKRLKEVVVVKREFEQHMEVVDRVGKHPNVLPPLAYYYSRDEKLLVYNYMPAGSLFAHLHGSRDAGRTPLDWDSRLKISLGIARGIAHIHSEGGVKCIHGNIKSTNVLLTQDLEACISDVGLSPLMNFPAAATMSRRATGYRAPEAIDMRKMSHKSDVYSFGVLLLEMLTGKSTLQYAGHYDNVVVDLPRWVKSVVREEWTAEVFDVELLRQQGIEEEMVQMLQIALACVAKLPESRPKMDEVVRMLEEFRQSETKTRPSSESELDVQITP</sequence>
<keyword evidence="3" id="KW-0433">Leucine-rich repeat</keyword>
<dbReference type="Proteomes" id="UP001457282">
    <property type="component" value="Unassembled WGS sequence"/>
</dbReference>
<dbReference type="FunFam" id="3.30.200.20:FF:000307">
    <property type="entry name" value="pollen receptor-like kinase 1"/>
    <property type="match status" value="1"/>
</dbReference>
<dbReference type="Pfam" id="PF08263">
    <property type="entry name" value="LRRNT_2"/>
    <property type="match status" value="1"/>
</dbReference>
<comment type="similarity">
    <text evidence="12">Belongs to the protein kinase superfamily.</text>
</comment>
<dbReference type="PROSITE" id="PS00107">
    <property type="entry name" value="PROTEIN_KINASE_ATP"/>
    <property type="match status" value="1"/>
</dbReference>
<dbReference type="PANTHER" id="PTHR48010:SF40">
    <property type="entry name" value="RECEPTOR-LIKE KINASE"/>
    <property type="match status" value="1"/>
</dbReference>
<dbReference type="FunFam" id="3.80.10.10:FF:000731">
    <property type="entry name" value="Leucine-rich repeat receptor-like protein kinase"/>
    <property type="match status" value="1"/>
</dbReference>